<feature type="transmembrane region" description="Helical" evidence="8">
    <location>
        <begin position="33"/>
        <end position="50"/>
    </location>
</feature>
<dbReference type="InterPro" id="IPR000390">
    <property type="entry name" value="Small_drug/metabolite_transptr"/>
</dbReference>
<evidence type="ECO:0000256" key="6">
    <source>
        <dbReference type="ARBA" id="ARBA00023136"/>
    </source>
</evidence>
<feature type="transmembrane region" description="Helical" evidence="8">
    <location>
        <begin position="84"/>
        <end position="103"/>
    </location>
</feature>
<dbReference type="SUPFAM" id="SSF103481">
    <property type="entry name" value="Multidrug resistance efflux transporter EmrE"/>
    <property type="match status" value="1"/>
</dbReference>
<keyword evidence="4 7" id="KW-0812">Transmembrane</keyword>
<evidence type="ECO:0000256" key="8">
    <source>
        <dbReference type="SAM" id="Phobius"/>
    </source>
</evidence>
<evidence type="ECO:0000256" key="3">
    <source>
        <dbReference type="ARBA" id="ARBA00022475"/>
    </source>
</evidence>
<sequence length="105" mass="10574">MAWVILTVAGLLEIVWSLALKRADGLTRPGWSVLGLGTAMVSLGLLSYALRDLPVGTAYAAWVGIGTVGVAAAGMAAFREPASRTRLAGLAAVIAGVVGLNLIGG</sequence>
<keyword evidence="2" id="KW-0813">Transport</keyword>
<comment type="similarity">
    <text evidence="7">Belongs to the drug/metabolite transporter (DMT) superfamily. Small multidrug resistance (SMR) (TC 2.A.7.1) family.</text>
</comment>
<dbReference type="PANTHER" id="PTHR30561:SF0">
    <property type="entry name" value="GUANIDINIUM EXPORTER"/>
    <property type="match status" value="1"/>
</dbReference>
<accession>A0ABT4THR8</accession>
<dbReference type="PANTHER" id="PTHR30561">
    <property type="entry name" value="SMR FAMILY PROTON-DEPENDENT DRUG EFFLUX TRANSPORTER SUGE"/>
    <property type="match status" value="1"/>
</dbReference>
<keyword evidence="10" id="KW-1185">Reference proteome</keyword>
<evidence type="ECO:0000313" key="9">
    <source>
        <dbReference type="EMBL" id="MDA2803809.1"/>
    </source>
</evidence>
<proteinExistence type="inferred from homology"/>
<comment type="subcellular location">
    <subcellularLocation>
        <location evidence="1 7">Cell membrane</location>
        <topology evidence="1 7">Multi-pass membrane protein</topology>
    </subcellularLocation>
</comment>
<name>A0ABT4THR8_9ACTN</name>
<dbReference type="Pfam" id="PF00893">
    <property type="entry name" value="Multi_Drug_Res"/>
    <property type="match status" value="1"/>
</dbReference>
<dbReference type="EMBL" id="JAQFWP010000006">
    <property type="protein sequence ID" value="MDA2803809.1"/>
    <property type="molecule type" value="Genomic_DNA"/>
</dbReference>
<dbReference type="InterPro" id="IPR037185">
    <property type="entry name" value="EmrE-like"/>
</dbReference>
<gene>
    <name evidence="9" type="ORF">O4U47_04740</name>
</gene>
<dbReference type="InterPro" id="IPR045324">
    <property type="entry name" value="Small_multidrug_res"/>
</dbReference>
<evidence type="ECO:0000256" key="7">
    <source>
        <dbReference type="RuleBase" id="RU003942"/>
    </source>
</evidence>
<evidence type="ECO:0000256" key="5">
    <source>
        <dbReference type="ARBA" id="ARBA00022989"/>
    </source>
</evidence>
<keyword evidence="5 8" id="KW-1133">Transmembrane helix</keyword>
<protein>
    <submittedName>
        <fullName evidence="9">Multidrug efflux SMR transporter</fullName>
    </submittedName>
</protein>
<dbReference type="RefSeq" id="WP_270676299.1">
    <property type="nucleotide sequence ID" value="NZ_JAQFWP010000006.1"/>
</dbReference>
<evidence type="ECO:0000256" key="4">
    <source>
        <dbReference type="ARBA" id="ARBA00022692"/>
    </source>
</evidence>
<evidence type="ECO:0000313" key="10">
    <source>
        <dbReference type="Proteomes" id="UP001165685"/>
    </source>
</evidence>
<keyword evidence="6 8" id="KW-0472">Membrane</keyword>
<reference evidence="9" key="1">
    <citation type="submission" date="2023-01" db="EMBL/GenBank/DDBJ databases">
        <title>Draft genome sequence of Nocardiopsis sp. LSu2-4 isolated from halophytes.</title>
        <authorList>
            <person name="Duangmal K."/>
            <person name="Chantavorakit T."/>
        </authorList>
    </citation>
    <scope>NUCLEOTIDE SEQUENCE</scope>
    <source>
        <strain evidence="9">LSu2-4</strain>
    </source>
</reference>
<dbReference type="Proteomes" id="UP001165685">
    <property type="component" value="Unassembled WGS sequence"/>
</dbReference>
<evidence type="ECO:0000256" key="1">
    <source>
        <dbReference type="ARBA" id="ARBA00004651"/>
    </source>
</evidence>
<evidence type="ECO:0000256" key="2">
    <source>
        <dbReference type="ARBA" id="ARBA00022448"/>
    </source>
</evidence>
<keyword evidence="3" id="KW-1003">Cell membrane</keyword>
<dbReference type="Gene3D" id="1.10.3730.20">
    <property type="match status" value="1"/>
</dbReference>
<comment type="caution">
    <text evidence="9">The sequence shown here is derived from an EMBL/GenBank/DDBJ whole genome shotgun (WGS) entry which is preliminary data.</text>
</comment>
<organism evidence="9 10">
    <name type="scientific">Nocardiopsis suaedae</name>
    <dbReference type="NCBI Taxonomy" id="3018444"/>
    <lineage>
        <taxon>Bacteria</taxon>
        <taxon>Bacillati</taxon>
        <taxon>Actinomycetota</taxon>
        <taxon>Actinomycetes</taxon>
        <taxon>Streptosporangiales</taxon>
        <taxon>Nocardiopsidaceae</taxon>
        <taxon>Nocardiopsis</taxon>
    </lineage>
</organism>
<feature type="transmembrane region" description="Helical" evidence="8">
    <location>
        <begin position="57"/>
        <end position="78"/>
    </location>
</feature>